<dbReference type="Pfam" id="PF00043">
    <property type="entry name" value="GST_C"/>
    <property type="match status" value="1"/>
</dbReference>
<dbReference type="GeneID" id="107884516"/>
<dbReference type="InterPro" id="IPR040079">
    <property type="entry name" value="Glutathione_S-Trfase"/>
</dbReference>
<proteinExistence type="predicted"/>
<evidence type="ECO:0000259" key="3">
    <source>
        <dbReference type="PROSITE" id="PS50405"/>
    </source>
</evidence>
<dbReference type="Proteomes" id="UP000007819">
    <property type="component" value="Chromosome A2"/>
</dbReference>
<keyword evidence="5" id="KW-1185">Reference proteome</keyword>
<dbReference type="SUPFAM" id="SSF52833">
    <property type="entry name" value="Thioredoxin-like"/>
    <property type="match status" value="1"/>
</dbReference>
<accession>A0A8R2D5D9</accession>
<evidence type="ECO:0000256" key="1">
    <source>
        <dbReference type="SAM" id="SignalP"/>
    </source>
</evidence>
<reference evidence="4" key="2">
    <citation type="submission" date="2022-06" db="UniProtKB">
        <authorList>
            <consortium name="EnsemblMetazoa"/>
        </authorList>
    </citation>
    <scope>IDENTIFICATION</scope>
</reference>
<dbReference type="PANTHER" id="PTHR43969">
    <property type="entry name" value="GLUTATHIONE S TRANSFERASE D10, ISOFORM A-RELATED"/>
    <property type="match status" value="1"/>
</dbReference>
<sequence>MTSTLIKYNVILILLCIGITLIHNSSEATVNEDVILYYNHLSPQCRSVLLTLGALDLNITLKSIDFLKGEKLPEEFREMNSLQTLPVLKDDKFAFFESDAIIVYLVQQYGVKDNLLYPSKCPTFQSLIIQQLIFNNINFYSAFEILHTAGISCGKQKTIEEVNKIHKALNSFEETLGKSAWAVGKIMTVADFALVASISTFDATGFDLTEYKKIQEWLKKCKDIMADYYGSANQQGIDELKPLLQFVNRSQNKSK</sequence>
<organism evidence="4 5">
    <name type="scientific">Acyrthosiphon pisum</name>
    <name type="common">Pea aphid</name>
    <dbReference type="NCBI Taxonomy" id="7029"/>
    <lineage>
        <taxon>Eukaryota</taxon>
        <taxon>Metazoa</taxon>
        <taxon>Ecdysozoa</taxon>
        <taxon>Arthropoda</taxon>
        <taxon>Hexapoda</taxon>
        <taxon>Insecta</taxon>
        <taxon>Pterygota</taxon>
        <taxon>Neoptera</taxon>
        <taxon>Paraneoptera</taxon>
        <taxon>Hemiptera</taxon>
        <taxon>Sternorrhyncha</taxon>
        <taxon>Aphidomorpha</taxon>
        <taxon>Aphidoidea</taxon>
        <taxon>Aphididae</taxon>
        <taxon>Macrosiphini</taxon>
        <taxon>Acyrthosiphon</taxon>
    </lineage>
</organism>
<dbReference type="CDD" id="cd03177">
    <property type="entry name" value="GST_C_Delta_Epsilon"/>
    <property type="match status" value="1"/>
</dbReference>
<dbReference type="RefSeq" id="XP_016662291.1">
    <property type="nucleotide sequence ID" value="XM_016806802.2"/>
</dbReference>
<feature type="domain" description="GST N-terminal" evidence="2">
    <location>
        <begin position="32"/>
        <end position="113"/>
    </location>
</feature>
<dbReference type="PROSITE" id="PS50405">
    <property type="entry name" value="GST_CTER"/>
    <property type="match status" value="1"/>
</dbReference>
<reference evidence="5" key="1">
    <citation type="submission" date="2010-06" db="EMBL/GenBank/DDBJ databases">
        <authorList>
            <person name="Jiang H."/>
            <person name="Abraham K."/>
            <person name="Ali S."/>
            <person name="Alsbrooks S.L."/>
            <person name="Anim B.N."/>
            <person name="Anosike U.S."/>
            <person name="Attaway T."/>
            <person name="Bandaranaike D.P."/>
            <person name="Battles P.K."/>
            <person name="Bell S.N."/>
            <person name="Bell A.V."/>
            <person name="Beltran B."/>
            <person name="Bickham C."/>
            <person name="Bustamante Y."/>
            <person name="Caleb T."/>
            <person name="Canada A."/>
            <person name="Cardenas V."/>
            <person name="Carter K."/>
            <person name="Chacko J."/>
            <person name="Chandrabose M.N."/>
            <person name="Chavez D."/>
            <person name="Chavez A."/>
            <person name="Chen L."/>
            <person name="Chu H.-S."/>
            <person name="Claassen K.J."/>
            <person name="Cockrell R."/>
            <person name="Collins M."/>
            <person name="Cooper J.A."/>
            <person name="Cree A."/>
            <person name="Curry S.M."/>
            <person name="Da Y."/>
            <person name="Dao M.D."/>
            <person name="Das B."/>
            <person name="Davila M.-L."/>
            <person name="Davy-Carroll L."/>
            <person name="Denson S."/>
            <person name="Dinh H."/>
            <person name="Ebong V.E."/>
            <person name="Edwards J.R."/>
            <person name="Egan A."/>
            <person name="El-Daye J."/>
            <person name="Escobedo L."/>
            <person name="Fernandez S."/>
            <person name="Fernando P.R."/>
            <person name="Flagg N."/>
            <person name="Forbes L.D."/>
            <person name="Fowler R.G."/>
            <person name="Fu Q."/>
            <person name="Gabisi R.A."/>
            <person name="Ganer J."/>
            <person name="Garbino Pronczuk A."/>
            <person name="Garcia R.M."/>
            <person name="Garner T."/>
            <person name="Garrett T.E."/>
            <person name="Gonzalez D.A."/>
            <person name="Hamid H."/>
            <person name="Hawkins E.S."/>
            <person name="Hirani K."/>
            <person name="Hogues M.E."/>
            <person name="Hollins B."/>
            <person name="Hsiao C.-H."/>
            <person name="Jabil R."/>
            <person name="James M.L."/>
            <person name="Jhangiani S.N."/>
            <person name="Johnson B."/>
            <person name="Johnson Q."/>
            <person name="Joshi V."/>
            <person name="Kalu J.B."/>
            <person name="Kam C."/>
            <person name="Kashfia A."/>
            <person name="Keebler J."/>
            <person name="Kisamo H."/>
            <person name="Kovar C.L."/>
            <person name="Lago L.A."/>
            <person name="Lai C.-Y."/>
            <person name="Laidlaw J."/>
            <person name="Lara F."/>
            <person name="Le T.-K."/>
            <person name="Lee S.L."/>
            <person name="Legall F.H."/>
            <person name="Lemon S.J."/>
            <person name="Lewis L.R."/>
            <person name="Li B."/>
            <person name="Liu Y."/>
            <person name="Liu Y.-S."/>
            <person name="Lopez J."/>
            <person name="Lozado R.J."/>
            <person name="Lu J."/>
            <person name="Madu R.C."/>
            <person name="Maheshwari M."/>
            <person name="Maheshwari R."/>
            <person name="Malloy K."/>
            <person name="Martinez E."/>
            <person name="Mathew T."/>
            <person name="Mercado I.C."/>
            <person name="Mercado C."/>
            <person name="Meyer B."/>
            <person name="Montgomery K."/>
            <person name="Morgan M.B."/>
            <person name="Munidasa M."/>
            <person name="Nazareth L.V."/>
            <person name="Nelson J."/>
            <person name="Ng B.M."/>
            <person name="Nguyen N.B."/>
            <person name="Nguyen P.Q."/>
            <person name="Nguyen T."/>
            <person name="Obregon M."/>
            <person name="Okwuonu G.O."/>
            <person name="Onwere C.G."/>
            <person name="Orozco G."/>
            <person name="Parra A."/>
            <person name="Patel S."/>
            <person name="Patil S."/>
            <person name="Perez A."/>
            <person name="Perez Y."/>
            <person name="Pham C."/>
            <person name="Primus E.L."/>
            <person name="Pu L.-L."/>
            <person name="Puazo M."/>
            <person name="Qin X."/>
            <person name="Quiroz J.B."/>
            <person name="Reese J."/>
            <person name="Richards S."/>
            <person name="Rives C.M."/>
            <person name="Robberts R."/>
            <person name="Ruiz S.J."/>
            <person name="Ruiz M.J."/>
            <person name="Santibanez J."/>
            <person name="Schneider B.W."/>
            <person name="Sisson I."/>
            <person name="Smith M."/>
            <person name="Sodergren E."/>
            <person name="Song X.-Z."/>
            <person name="Song B.B."/>
            <person name="Summersgill H."/>
            <person name="Thelus R."/>
            <person name="Thornton R.D."/>
            <person name="Trejos Z.Y."/>
            <person name="Usmani K."/>
            <person name="Vattathil S."/>
            <person name="Villasana D."/>
            <person name="Walker D.L."/>
            <person name="Wang S."/>
            <person name="Wang K."/>
            <person name="White C.S."/>
            <person name="Williams A.C."/>
            <person name="Williamson J."/>
            <person name="Wilson K."/>
            <person name="Woghiren I.O."/>
            <person name="Woodworth J.R."/>
            <person name="Worley K.C."/>
            <person name="Wright R.A."/>
            <person name="Wu W."/>
            <person name="Young L."/>
            <person name="Zhang L."/>
            <person name="Zhang J."/>
            <person name="Zhu Y."/>
            <person name="Muzny D.M."/>
            <person name="Weinstock G."/>
            <person name="Gibbs R.A."/>
        </authorList>
    </citation>
    <scope>NUCLEOTIDE SEQUENCE [LARGE SCALE GENOMIC DNA]</scope>
    <source>
        <strain evidence="5">LSR1</strain>
    </source>
</reference>
<dbReference type="Pfam" id="PF13417">
    <property type="entry name" value="GST_N_3"/>
    <property type="match status" value="1"/>
</dbReference>
<dbReference type="InterPro" id="IPR036249">
    <property type="entry name" value="Thioredoxin-like_sf"/>
</dbReference>
<dbReference type="AlphaFoldDB" id="A0A8R2D5D9"/>
<dbReference type="InterPro" id="IPR036282">
    <property type="entry name" value="Glutathione-S-Trfase_C_sf"/>
</dbReference>
<dbReference type="PANTHER" id="PTHR43969:SF7">
    <property type="entry name" value="GST-CONTAINING FLYWCH ZINC-FINGER PROTEIN"/>
    <property type="match status" value="1"/>
</dbReference>
<dbReference type="OrthoDB" id="249703at2759"/>
<dbReference type="SFLD" id="SFLDG00358">
    <property type="entry name" value="Main_(cytGST)"/>
    <property type="match status" value="1"/>
</dbReference>
<keyword evidence="1" id="KW-0732">Signal</keyword>
<dbReference type="InterPro" id="IPR004045">
    <property type="entry name" value="Glutathione_S-Trfase_N"/>
</dbReference>
<evidence type="ECO:0000259" key="2">
    <source>
        <dbReference type="PROSITE" id="PS50404"/>
    </source>
</evidence>
<dbReference type="EnsemblMetazoa" id="XM_016806802.2">
    <property type="protein sequence ID" value="XP_016662291.1"/>
    <property type="gene ID" value="LOC107884516"/>
</dbReference>
<dbReference type="SUPFAM" id="SSF47616">
    <property type="entry name" value="GST C-terminal domain-like"/>
    <property type="match status" value="1"/>
</dbReference>
<dbReference type="SFLD" id="SFLDS00019">
    <property type="entry name" value="Glutathione_Transferase_(cytos"/>
    <property type="match status" value="1"/>
</dbReference>
<feature type="chain" id="PRO_5035914644" evidence="1">
    <location>
        <begin position="29"/>
        <end position="255"/>
    </location>
</feature>
<protein>
    <submittedName>
        <fullName evidence="4">Uncharacterized protein</fullName>
    </submittedName>
</protein>
<dbReference type="PROSITE" id="PS50404">
    <property type="entry name" value="GST_NTER"/>
    <property type="match status" value="1"/>
</dbReference>
<name>A0A8R2D5D9_ACYPI</name>
<dbReference type="Gene3D" id="3.40.30.10">
    <property type="entry name" value="Glutaredoxin"/>
    <property type="match status" value="1"/>
</dbReference>
<dbReference type="InterPro" id="IPR010987">
    <property type="entry name" value="Glutathione-S-Trfase_C-like"/>
</dbReference>
<dbReference type="Gene3D" id="1.20.1050.10">
    <property type="match status" value="1"/>
</dbReference>
<dbReference type="InterPro" id="IPR004046">
    <property type="entry name" value="GST_C"/>
</dbReference>
<dbReference type="GO" id="GO:0006749">
    <property type="term" value="P:glutathione metabolic process"/>
    <property type="evidence" value="ECO:0007669"/>
    <property type="project" value="TreeGrafter"/>
</dbReference>
<dbReference type="GO" id="GO:0004364">
    <property type="term" value="F:glutathione transferase activity"/>
    <property type="evidence" value="ECO:0007669"/>
    <property type="project" value="TreeGrafter"/>
</dbReference>
<dbReference type="FunFam" id="1.20.1050.10:FF:000007">
    <property type="entry name" value="Glutathione S-transferase 1-1"/>
    <property type="match status" value="1"/>
</dbReference>
<evidence type="ECO:0000313" key="4">
    <source>
        <dbReference type="EnsemblMetazoa" id="XP_016662291.1"/>
    </source>
</evidence>
<feature type="signal peptide" evidence="1">
    <location>
        <begin position="1"/>
        <end position="28"/>
    </location>
</feature>
<feature type="domain" description="GST C-terminal" evidence="3">
    <location>
        <begin position="121"/>
        <end position="244"/>
    </location>
</feature>
<dbReference type="KEGG" id="api:107884516"/>
<evidence type="ECO:0000313" key="5">
    <source>
        <dbReference type="Proteomes" id="UP000007819"/>
    </source>
</evidence>